<name>A0AAD7GUT7_9AGAR</name>
<sequence>MAEFCQIRELFGGISQSFGVLRIQDKGDTLQPEGDGFPTLIHLMCSNTMAIASRRIAGQETTRCKRAYPNVRDIALPTGTSERHTRSGDSGPRGPPDCRSLKMVCRPVTRTSGAMHIATPPSSHTACHSSVSRARITPERLGYRDRSLFLFPHLPPFSFPLAGLIYPRLRIPSCDWAAGGWAAGGACELSEFRFAGRTPYLHLLLCTRCTTLLHAALAAAPCLAHTHGHGIRILGSHSAVRFGGLQY</sequence>
<evidence type="ECO:0000313" key="2">
    <source>
        <dbReference type="EMBL" id="KAJ7705819.1"/>
    </source>
</evidence>
<dbReference type="EMBL" id="JARKIB010000465">
    <property type="protein sequence ID" value="KAJ7705819.1"/>
    <property type="molecule type" value="Genomic_DNA"/>
</dbReference>
<dbReference type="Proteomes" id="UP001215598">
    <property type="component" value="Unassembled WGS sequence"/>
</dbReference>
<organism evidence="2 3">
    <name type="scientific">Mycena metata</name>
    <dbReference type="NCBI Taxonomy" id="1033252"/>
    <lineage>
        <taxon>Eukaryota</taxon>
        <taxon>Fungi</taxon>
        <taxon>Dikarya</taxon>
        <taxon>Basidiomycota</taxon>
        <taxon>Agaricomycotina</taxon>
        <taxon>Agaricomycetes</taxon>
        <taxon>Agaricomycetidae</taxon>
        <taxon>Agaricales</taxon>
        <taxon>Marasmiineae</taxon>
        <taxon>Mycenaceae</taxon>
        <taxon>Mycena</taxon>
    </lineage>
</organism>
<evidence type="ECO:0000313" key="3">
    <source>
        <dbReference type="Proteomes" id="UP001215598"/>
    </source>
</evidence>
<comment type="caution">
    <text evidence="2">The sequence shown here is derived from an EMBL/GenBank/DDBJ whole genome shotgun (WGS) entry which is preliminary data.</text>
</comment>
<dbReference type="AlphaFoldDB" id="A0AAD7GUT7"/>
<reference evidence="2" key="1">
    <citation type="submission" date="2023-03" db="EMBL/GenBank/DDBJ databases">
        <title>Massive genome expansion in bonnet fungi (Mycena s.s.) driven by repeated elements and novel gene families across ecological guilds.</title>
        <authorList>
            <consortium name="Lawrence Berkeley National Laboratory"/>
            <person name="Harder C.B."/>
            <person name="Miyauchi S."/>
            <person name="Viragh M."/>
            <person name="Kuo A."/>
            <person name="Thoen E."/>
            <person name="Andreopoulos B."/>
            <person name="Lu D."/>
            <person name="Skrede I."/>
            <person name="Drula E."/>
            <person name="Henrissat B."/>
            <person name="Morin E."/>
            <person name="Kohler A."/>
            <person name="Barry K."/>
            <person name="LaButti K."/>
            <person name="Morin E."/>
            <person name="Salamov A."/>
            <person name="Lipzen A."/>
            <person name="Mereny Z."/>
            <person name="Hegedus B."/>
            <person name="Baldrian P."/>
            <person name="Stursova M."/>
            <person name="Weitz H."/>
            <person name="Taylor A."/>
            <person name="Grigoriev I.V."/>
            <person name="Nagy L.G."/>
            <person name="Martin F."/>
            <person name="Kauserud H."/>
        </authorList>
    </citation>
    <scope>NUCLEOTIDE SEQUENCE</scope>
    <source>
        <strain evidence="2">CBHHK182m</strain>
    </source>
</reference>
<accession>A0AAD7GUT7</accession>
<gene>
    <name evidence="2" type="ORF">B0H16DRAFT_1482113</name>
</gene>
<proteinExistence type="predicted"/>
<protein>
    <submittedName>
        <fullName evidence="2">Uncharacterized protein</fullName>
    </submittedName>
</protein>
<evidence type="ECO:0000256" key="1">
    <source>
        <dbReference type="SAM" id="MobiDB-lite"/>
    </source>
</evidence>
<feature type="region of interest" description="Disordered" evidence="1">
    <location>
        <begin position="75"/>
        <end position="97"/>
    </location>
</feature>
<keyword evidence="3" id="KW-1185">Reference proteome</keyword>